<keyword evidence="3" id="KW-1185">Reference proteome</keyword>
<feature type="region of interest" description="Disordered" evidence="1">
    <location>
        <begin position="1"/>
        <end position="176"/>
    </location>
</feature>
<evidence type="ECO:0000313" key="2">
    <source>
        <dbReference type="EMBL" id="GLC25688.1"/>
    </source>
</evidence>
<dbReference type="Proteomes" id="UP001161325">
    <property type="component" value="Unassembled WGS sequence"/>
</dbReference>
<dbReference type="EMBL" id="BRXS01000003">
    <property type="protein sequence ID" value="GLC25688.1"/>
    <property type="molecule type" value="Genomic_DNA"/>
</dbReference>
<protein>
    <submittedName>
        <fullName evidence="2">Uncharacterized protein</fullName>
    </submittedName>
</protein>
<gene>
    <name evidence="2" type="ORF">rosag_22010</name>
</gene>
<name>A0AA37QH51_9BACT</name>
<feature type="compositionally biased region" description="Low complexity" evidence="1">
    <location>
        <begin position="126"/>
        <end position="135"/>
    </location>
</feature>
<feature type="compositionally biased region" description="Low complexity" evidence="1">
    <location>
        <begin position="143"/>
        <end position="152"/>
    </location>
</feature>
<organism evidence="2 3">
    <name type="scientific">Roseisolibacter agri</name>
    <dbReference type="NCBI Taxonomy" id="2014610"/>
    <lineage>
        <taxon>Bacteria</taxon>
        <taxon>Pseudomonadati</taxon>
        <taxon>Gemmatimonadota</taxon>
        <taxon>Gemmatimonadia</taxon>
        <taxon>Gemmatimonadales</taxon>
        <taxon>Gemmatimonadaceae</taxon>
        <taxon>Roseisolibacter</taxon>
    </lineage>
</organism>
<dbReference type="RefSeq" id="WP_284350147.1">
    <property type="nucleotide sequence ID" value="NZ_BRXS01000003.1"/>
</dbReference>
<reference evidence="2" key="1">
    <citation type="submission" date="2022-08" db="EMBL/GenBank/DDBJ databases">
        <title>Draft genome sequencing of Roseisolibacter agri AW1220.</title>
        <authorList>
            <person name="Tobiishi Y."/>
            <person name="Tonouchi A."/>
        </authorList>
    </citation>
    <scope>NUCLEOTIDE SEQUENCE</scope>
    <source>
        <strain evidence="2">AW1220</strain>
    </source>
</reference>
<evidence type="ECO:0000313" key="3">
    <source>
        <dbReference type="Proteomes" id="UP001161325"/>
    </source>
</evidence>
<comment type="caution">
    <text evidence="2">The sequence shown here is derived from an EMBL/GenBank/DDBJ whole genome shotgun (WGS) entry which is preliminary data.</text>
</comment>
<sequence length="176" mass="18691">MPVDQQPAVDPSAVPNCPKCQGAMWDNRENKRNPRAPDFKCKDAACGGVIWPPRDPSAPDAGPRPPSGAEGDPACPVCGGRMWDDRQSKRNPRAPDFKCRDKPKYQGGPGCPGVIWPPREGEAPRKAAAPAGGAPAPRPSSPRPAARPSAAPSAPPPMPWRPIDDAELPDDDDLPF</sequence>
<feature type="compositionally biased region" description="Basic and acidic residues" evidence="1">
    <location>
        <begin position="26"/>
        <end position="43"/>
    </location>
</feature>
<dbReference type="AlphaFoldDB" id="A0AA37QH51"/>
<accession>A0AA37QH51</accession>
<proteinExistence type="predicted"/>
<evidence type="ECO:0000256" key="1">
    <source>
        <dbReference type="SAM" id="MobiDB-lite"/>
    </source>
</evidence>
<feature type="compositionally biased region" description="Basic and acidic residues" evidence="1">
    <location>
        <begin position="82"/>
        <end position="104"/>
    </location>
</feature>
<feature type="compositionally biased region" description="Acidic residues" evidence="1">
    <location>
        <begin position="165"/>
        <end position="176"/>
    </location>
</feature>